<sequence>MAQLLKDLIDIPERAGADDYVLRLTSSTDDDAALRATLDQYVLTESLSANFVAALDLVSDALRMNTSRASYLTGSFGSGKSHFMAVLYALLGNHAAARTDQFRELTGRYDADLSGKKLLRLTYHLLGAKSLEEAVFKGYLEQVRKLHPKAPLPAIHVTDELLRDADNLRARLGDESFLRGLGSNSEDDGWGNIVESNWTVDEYSAARHAGPEDPQRRSLVSALVDTYFRSFTESAAYIDLDRGLVAITEHAKSLGFAGIVLFLDELVLWLAFAVRDNEFFARESQKITKLVESSGTRRSIPVISFVSRQMDLRKWFADAGASGAEQDALDRAFHYQKGRLTEIKLGDDNLAEIAHARLLRPKNTEAAAIIDAAFSDVTRKPEVWDILRDSLNTSEEHRGASEKEFRLTYPFSPVLVSTLRNLSAVMQRERTALKVMQRMLVDRRDTLTVEDLVPVGDAFEYVVSGNTPIDSHAQTMFKAATDLYTTKLRPALMSKHEVTEQQLTSDPQSVPAGYRGQERVAKTLLLAAVAPKVPALGDIDSSRLAALNHGSIKSRMAGGEARTVLGVIREWQREIPEISLGEGTNPVIRVQLADVDYQSVIDRISRQDSMGARRQLVRDLVHKALDVSTQSDLGGAAVKSVTWRGSRREVDIVFGNVRDASSLPEASFDSRPGTWRIVVDYPFDEDGYTSEDDIARVDRLMGATSRRTIVWLPRFFSEKATDELALLVKLNWLFTGIGDRWRENTDHLSASDQAQARGILENLYRGTLASFGLLLKQAYGIDSPENQYFVDDLPQYEALSSLSRELGPVLPIATDLSSALDKIVDQAFSTLYPRHPDFSLPDEEVTIRQLETVRTYIESAASHREGRVPTEPGVERKACQRIAGPLQVGKATEDHFLFGPETFAFWAGELDRAETNGRVTVGDLNQRIENLMPSWGLRPEVRDLVVFAWSQLRKRAWVEAGQAIATPPLGKFRPSIELRAEALPDEFDWERARDNAAKLLGYTMPRTFLTGANAAEFAAQIRSRASEGLEDLGALISALATAERALELPDGAANRSSAIVELQSTLKQLSRTSANVELIGSLADMHLQVSLQTAARLRESAAQDIVALNAFHWVMITTLIQGTSESGPRGDDARSIFDHLSSSVSTPDGELARNLTALSRELAKWISGPPVGPKPEPATTKTVSNEAELSDLVKSLGSDPNKYPITVSWSSL</sequence>
<dbReference type="Pfam" id="PF26381">
    <property type="entry name" value="BREX_PglY_5th"/>
    <property type="match status" value="1"/>
</dbReference>
<accession>A0A917FRD1</accession>
<dbReference type="InterPro" id="IPR004865">
    <property type="entry name" value="HSR_dom"/>
</dbReference>
<dbReference type="InterPro" id="IPR058747">
    <property type="entry name" value="PglY_C"/>
</dbReference>
<reference evidence="3" key="1">
    <citation type="journal article" date="2014" name="Int. J. Syst. Evol. Microbiol.">
        <title>Complete genome sequence of Corynebacterium casei LMG S-19264T (=DSM 44701T), isolated from a smear-ripened cheese.</title>
        <authorList>
            <consortium name="US DOE Joint Genome Institute (JGI-PGF)"/>
            <person name="Walter F."/>
            <person name="Albersmeier A."/>
            <person name="Kalinowski J."/>
            <person name="Ruckert C."/>
        </authorList>
    </citation>
    <scope>NUCLEOTIDE SEQUENCE</scope>
    <source>
        <strain evidence="3">CCM 7905</strain>
    </source>
</reference>
<evidence type="ECO:0000313" key="4">
    <source>
        <dbReference type="Proteomes" id="UP000654257"/>
    </source>
</evidence>
<evidence type="ECO:0000256" key="1">
    <source>
        <dbReference type="SAM" id="MobiDB-lite"/>
    </source>
</evidence>
<reference evidence="3" key="2">
    <citation type="submission" date="2020-09" db="EMBL/GenBank/DDBJ databases">
        <authorList>
            <person name="Sun Q."/>
            <person name="Sedlacek I."/>
        </authorList>
    </citation>
    <scope>NUCLEOTIDE SEQUENCE</scope>
    <source>
        <strain evidence="3">CCM 7905</strain>
    </source>
</reference>
<dbReference type="AlphaFoldDB" id="A0A917FRD1"/>
<organism evidence="3 4">
    <name type="scientific">Rhodococcoides trifolii</name>
    <dbReference type="NCBI Taxonomy" id="908250"/>
    <lineage>
        <taxon>Bacteria</taxon>
        <taxon>Bacillati</taxon>
        <taxon>Actinomycetota</taxon>
        <taxon>Actinomycetes</taxon>
        <taxon>Mycobacteriales</taxon>
        <taxon>Nocardiaceae</taxon>
        <taxon>Rhodococcoides</taxon>
    </lineage>
</organism>
<keyword evidence="4" id="KW-1185">Reference proteome</keyword>
<protein>
    <recommendedName>
        <fullName evidence="2">HSR domain-containing protein</fullName>
    </recommendedName>
</protein>
<dbReference type="EMBL" id="BMCU01000001">
    <property type="protein sequence ID" value="GGF99355.1"/>
    <property type="molecule type" value="Genomic_DNA"/>
</dbReference>
<dbReference type="InterPro" id="IPR058748">
    <property type="entry name" value="PglY_5th"/>
</dbReference>
<evidence type="ECO:0000259" key="2">
    <source>
        <dbReference type="PROSITE" id="PS51414"/>
    </source>
</evidence>
<feature type="region of interest" description="Disordered" evidence="1">
    <location>
        <begin position="1167"/>
        <end position="1186"/>
    </location>
</feature>
<gene>
    <name evidence="3" type="ORF">GCM10007304_11520</name>
</gene>
<evidence type="ECO:0000313" key="3">
    <source>
        <dbReference type="EMBL" id="GGF99355.1"/>
    </source>
</evidence>
<dbReference type="Proteomes" id="UP000654257">
    <property type="component" value="Unassembled WGS sequence"/>
</dbReference>
<dbReference type="PROSITE" id="PS51414">
    <property type="entry name" value="HSR"/>
    <property type="match status" value="1"/>
</dbReference>
<proteinExistence type="predicted"/>
<feature type="domain" description="HSR" evidence="2">
    <location>
        <begin position="335"/>
        <end position="464"/>
    </location>
</feature>
<dbReference type="Pfam" id="PF26382">
    <property type="entry name" value="BREX_PglY_6th"/>
    <property type="match status" value="1"/>
</dbReference>
<comment type="caution">
    <text evidence="3">The sequence shown here is derived from an EMBL/GenBank/DDBJ whole genome shotgun (WGS) entry which is preliminary data.</text>
</comment>
<dbReference type="RefSeq" id="WP_188543681.1">
    <property type="nucleotide sequence ID" value="NZ_BMCU01000001.1"/>
</dbReference>
<name>A0A917FRD1_9NOCA</name>